<dbReference type="EMBL" id="JARIHO010000014">
    <property type="protein sequence ID" value="KAJ7350566.1"/>
    <property type="molecule type" value="Genomic_DNA"/>
</dbReference>
<dbReference type="Pfam" id="PF00856">
    <property type="entry name" value="SET"/>
    <property type="match status" value="1"/>
</dbReference>
<evidence type="ECO:0000313" key="4">
    <source>
        <dbReference type="Proteomes" id="UP001218218"/>
    </source>
</evidence>
<dbReference type="Proteomes" id="UP001218218">
    <property type="component" value="Unassembled WGS sequence"/>
</dbReference>
<comment type="caution">
    <text evidence="3">The sequence shown here is derived from an EMBL/GenBank/DDBJ whole genome shotgun (WGS) entry which is preliminary data.</text>
</comment>
<feature type="compositionally biased region" description="Low complexity" evidence="1">
    <location>
        <begin position="22"/>
        <end position="33"/>
    </location>
</feature>
<name>A0AAD7A762_9AGAR</name>
<dbReference type="SUPFAM" id="SSF82199">
    <property type="entry name" value="SET domain"/>
    <property type="match status" value="1"/>
</dbReference>
<dbReference type="PROSITE" id="PS50280">
    <property type="entry name" value="SET"/>
    <property type="match status" value="1"/>
</dbReference>
<dbReference type="Gene3D" id="2.170.270.10">
    <property type="entry name" value="SET domain"/>
    <property type="match status" value="1"/>
</dbReference>
<evidence type="ECO:0000256" key="1">
    <source>
        <dbReference type="SAM" id="MobiDB-lite"/>
    </source>
</evidence>
<protein>
    <recommendedName>
        <fullName evidence="2">SET domain-containing protein</fullName>
    </recommendedName>
</protein>
<organism evidence="3 4">
    <name type="scientific">Mycena albidolilacea</name>
    <dbReference type="NCBI Taxonomy" id="1033008"/>
    <lineage>
        <taxon>Eukaryota</taxon>
        <taxon>Fungi</taxon>
        <taxon>Dikarya</taxon>
        <taxon>Basidiomycota</taxon>
        <taxon>Agaricomycotina</taxon>
        <taxon>Agaricomycetes</taxon>
        <taxon>Agaricomycetidae</taxon>
        <taxon>Agaricales</taxon>
        <taxon>Marasmiineae</taxon>
        <taxon>Mycenaceae</taxon>
        <taxon>Mycena</taxon>
    </lineage>
</organism>
<keyword evidence="4" id="KW-1185">Reference proteome</keyword>
<feature type="domain" description="SET" evidence="2">
    <location>
        <begin position="119"/>
        <end position="288"/>
    </location>
</feature>
<dbReference type="PANTHER" id="PTHR47332">
    <property type="entry name" value="SET DOMAIN-CONTAINING PROTEIN 5"/>
    <property type="match status" value="1"/>
</dbReference>
<dbReference type="CDD" id="cd20071">
    <property type="entry name" value="SET_SMYD"/>
    <property type="match status" value="1"/>
</dbReference>
<proteinExistence type="predicted"/>
<feature type="non-terminal residue" evidence="3">
    <location>
        <position position="328"/>
    </location>
</feature>
<dbReference type="InterPro" id="IPR001214">
    <property type="entry name" value="SET_dom"/>
</dbReference>
<dbReference type="AlphaFoldDB" id="A0AAD7A762"/>
<dbReference type="InterPro" id="IPR046341">
    <property type="entry name" value="SET_dom_sf"/>
</dbReference>
<gene>
    <name evidence="3" type="ORF">DFH08DRAFT_995198</name>
</gene>
<dbReference type="SMART" id="SM00317">
    <property type="entry name" value="SET"/>
    <property type="match status" value="1"/>
</dbReference>
<feature type="region of interest" description="Disordered" evidence="1">
    <location>
        <begin position="1"/>
        <end position="36"/>
    </location>
</feature>
<sequence length="328" mass="35717">MKRGFLNSSKAKARPLGPDPVPAAASEPAPSGSWHFPIGKQEKVDISFPEGFTDELKNMKLQECDPLGGSTPGTMTYTTVPFGGPYSDTEQASECFFYPGSKEVLMRIPGFPHALTQPPGPTFRMTDMQGKGAGLVAAHALKMGDLILSERPLFVSARGVPVPTPSTFSRAQVMQLTLQGHEKYSAVSIDRMRPEAKKAFMALRNCHTEDGSGPIVGIVRTNGMALEGLRPGVKDETREYSAVCKDISRLNHSCSPNTAPRFYMPSFSYRLYAVRDIAAGEELTYQYITVDVPAAQRQVALKPYDFVCACPACTEDVPASDKRRKAIS</sequence>
<dbReference type="PANTHER" id="PTHR47332:SF4">
    <property type="entry name" value="SET DOMAIN-CONTAINING PROTEIN 5"/>
    <property type="match status" value="1"/>
</dbReference>
<evidence type="ECO:0000313" key="3">
    <source>
        <dbReference type="EMBL" id="KAJ7350566.1"/>
    </source>
</evidence>
<reference evidence="3" key="1">
    <citation type="submission" date="2023-03" db="EMBL/GenBank/DDBJ databases">
        <title>Massive genome expansion in bonnet fungi (Mycena s.s.) driven by repeated elements and novel gene families across ecological guilds.</title>
        <authorList>
            <consortium name="Lawrence Berkeley National Laboratory"/>
            <person name="Harder C.B."/>
            <person name="Miyauchi S."/>
            <person name="Viragh M."/>
            <person name="Kuo A."/>
            <person name="Thoen E."/>
            <person name="Andreopoulos B."/>
            <person name="Lu D."/>
            <person name="Skrede I."/>
            <person name="Drula E."/>
            <person name="Henrissat B."/>
            <person name="Morin E."/>
            <person name="Kohler A."/>
            <person name="Barry K."/>
            <person name="LaButti K."/>
            <person name="Morin E."/>
            <person name="Salamov A."/>
            <person name="Lipzen A."/>
            <person name="Mereny Z."/>
            <person name="Hegedus B."/>
            <person name="Baldrian P."/>
            <person name="Stursova M."/>
            <person name="Weitz H."/>
            <person name="Taylor A."/>
            <person name="Grigoriev I.V."/>
            <person name="Nagy L.G."/>
            <person name="Martin F."/>
            <person name="Kauserud H."/>
        </authorList>
    </citation>
    <scope>NUCLEOTIDE SEQUENCE</scope>
    <source>
        <strain evidence="3">CBHHK002</strain>
    </source>
</reference>
<feature type="compositionally biased region" description="Polar residues" evidence="1">
    <location>
        <begin position="1"/>
        <end position="10"/>
    </location>
</feature>
<evidence type="ECO:0000259" key="2">
    <source>
        <dbReference type="PROSITE" id="PS50280"/>
    </source>
</evidence>
<accession>A0AAD7A762</accession>
<dbReference type="InterPro" id="IPR053185">
    <property type="entry name" value="SET_domain_protein"/>
</dbReference>